<protein>
    <submittedName>
        <fullName evidence="2">Uncharacterized protein</fullName>
    </submittedName>
</protein>
<feature type="compositionally biased region" description="Polar residues" evidence="1">
    <location>
        <begin position="363"/>
        <end position="373"/>
    </location>
</feature>
<gene>
    <name evidence="2" type="ORF">PBAH0796_LOCUS13715</name>
</gene>
<name>A0A7S0ABH8_9DINO</name>
<evidence type="ECO:0000256" key="1">
    <source>
        <dbReference type="SAM" id="MobiDB-lite"/>
    </source>
</evidence>
<feature type="region of interest" description="Disordered" evidence="1">
    <location>
        <begin position="351"/>
        <end position="373"/>
    </location>
</feature>
<dbReference type="AlphaFoldDB" id="A0A7S0ABH8"/>
<dbReference type="EMBL" id="HBEG01022639">
    <property type="protein sequence ID" value="CAD8358348.1"/>
    <property type="molecule type" value="Transcribed_RNA"/>
</dbReference>
<reference evidence="2" key="1">
    <citation type="submission" date="2021-01" db="EMBL/GenBank/DDBJ databases">
        <authorList>
            <person name="Corre E."/>
            <person name="Pelletier E."/>
            <person name="Niang G."/>
            <person name="Scheremetjew M."/>
            <person name="Finn R."/>
            <person name="Kale V."/>
            <person name="Holt S."/>
            <person name="Cochrane G."/>
            <person name="Meng A."/>
            <person name="Brown T."/>
            <person name="Cohen L."/>
        </authorList>
    </citation>
    <scope>NUCLEOTIDE SEQUENCE</scope>
    <source>
        <strain evidence="2">Pbaha01</strain>
    </source>
</reference>
<sequence>MVLAAAACAAMGLPCHSAGAAGRGNLSLLACSFASCPGDLPQQKVAELPPACMAGDVDCATREDFKQLRAFSKAVDNSLEEPLRQAEKARKTFEMRVCDYRYAALNDQSQLLTDNYGPNGPLLPGGSYLYELRKWSDSVHALQRACNKSGGACSSLIGHLQEHPEDDSMPGGGHGKAGSRVWHELRRACEIGKTRSPVPNDSPVWCDAETGLCEQKSCRLWWRDAHEGRPNPRPWVDDREEYDDLREVCASITKDKPTSQELNEYQHKLLDEVARRKEQFCSPRWVEGYCSSGEGRKHHAECILATGQRCKNGLVLPKSEQDETGGWKEAFEEKPVEEAAAPPLLLVHEAVRPSRPPRPPSGGHTTSTLRGFL</sequence>
<organism evidence="2">
    <name type="scientific">Pyrodinium bahamense</name>
    <dbReference type="NCBI Taxonomy" id="73915"/>
    <lineage>
        <taxon>Eukaryota</taxon>
        <taxon>Sar</taxon>
        <taxon>Alveolata</taxon>
        <taxon>Dinophyceae</taxon>
        <taxon>Gonyaulacales</taxon>
        <taxon>Pyrocystaceae</taxon>
        <taxon>Pyrodinium</taxon>
    </lineage>
</organism>
<evidence type="ECO:0000313" key="2">
    <source>
        <dbReference type="EMBL" id="CAD8358348.1"/>
    </source>
</evidence>
<proteinExistence type="predicted"/>
<accession>A0A7S0ABH8</accession>